<dbReference type="AlphaFoldDB" id="A0A9D1NHZ6"/>
<comment type="caution">
    <text evidence="2">The sequence shown here is derived from an EMBL/GenBank/DDBJ whole genome shotgun (WGS) entry which is preliminary data.</text>
</comment>
<evidence type="ECO:0000313" key="2">
    <source>
        <dbReference type="EMBL" id="HIV03216.1"/>
    </source>
</evidence>
<sequence length="119" mass="14002">MKKYLIPLAVAAGIFVLIIIINPFCWFDELRDPFIRPNAVELNLYGSYAVDTSGLREYDRIRSGNYAYKELNEPFTYFLQFPLDKDIIDTSLRDLQFELPDELLDYVYSSEANHEYMLI</sequence>
<feature type="transmembrane region" description="Helical" evidence="1">
    <location>
        <begin position="6"/>
        <end position="27"/>
    </location>
</feature>
<proteinExistence type="predicted"/>
<accession>A0A9D1NHZ6</accession>
<keyword evidence="1" id="KW-1133">Transmembrane helix</keyword>
<dbReference type="Proteomes" id="UP000886743">
    <property type="component" value="Unassembled WGS sequence"/>
</dbReference>
<organism evidence="2 3">
    <name type="scientific">Candidatus Aphodoplasma excrementigallinarum</name>
    <dbReference type="NCBI Taxonomy" id="2840673"/>
    <lineage>
        <taxon>Bacteria</taxon>
        <taxon>Bacillati</taxon>
        <taxon>Bacillota</taxon>
        <taxon>Clostridia</taxon>
        <taxon>Eubacteriales</taxon>
        <taxon>Candidatus Aphodoplasma</taxon>
    </lineage>
</organism>
<name>A0A9D1NHZ6_9FIRM</name>
<evidence type="ECO:0000313" key="3">
    <source>
        <dbReference type="Proteomes" id="UP000886743"/>
    </source>
</evidence>
<protein>
    <submittedName>
        <fullName evidence="2">Uncharacterized protein</fullName>
    </submittedName>
</protein>
<reference evidence="2" key="1">
    <citation type="submission" date="2020-10" db="EMBL/GenBank/DDBJ databases">
        <authorList>
            <person name="Gilroy R."/>
        </authorList>
    </citation>
    <scope>NUCLEOTIDE SEQUENCE</scope>
    <source>
        <strain evidence="2">4920</strain>
    </source>
</reference>
<reference evidence="2" key="2">
    <citation type="journal article" date="2021" name="PeerJ">
        <title>Extensive microbial diversity within the chicken gut microbiome revealed by metagenomics and culture.</title>
        <authorList>
            <person name="Gilroy R."/>
            <person name="Ravi A."/>
            <person name="Getino M."/>
            <person name="Pursley I."/>
            <person name="Horton D.L."/>
            <person name="Alikhan N.F."/>
            <person name="Baker D."/>
            <person name="Gharbi K."/>
            <person name="Hall N."/>
            <person name="Watson M."/>
            <person name="Adriaenssens E.M."/>
            <person name="Foster-Nyarko E."/>
            <person name="Jarju S."/>
            <person name="Secka A."/>
            <person name="Antonio M."/>
            <person name="Oren A."/>
            <person name="Chaudhuri R.R."/>
            <person name="La Ragione R."/>
            <person name="Hildebrand F."/>
            <person name="Pallen M.J."/>
        </authorList>
    </citation>
    <scope>NUCLEOTIDE SEQUENCE</scope>
    <source>
        <strain evidence="2">4920</strain>
    </source>
</reference>
<evidence type="ECO:0000256" key="1">
    <source>
        <dbReference type="SAM" id="Phobius"/>
    </source>
</evidence>
<keyword evidence="1" id="KW-0472">Membrane</keyword>
<feature type="non-terminal residue" evidence="2">
    <location>
        <position position="119"/>
    </location>
</feature>
<gene>
    <name evidence="2" type="ORF">IAC74_06535</name>
</gene>
<keyword evidence="1" id="KW-0812">Transmembrane</keyword>
<dbReference type="EMBL" id="DVOF01000193">
    <property type="protein sequence ID" value="HIV03216.1"/>
    <property type="molecule type" value="Genomic_DNA"/>
</dbReference>